<evidence type="ECO:0000313" key="3">
    <source>
        <dbReference type="Proteomes" id="UP001296873"/>
    </source>
</evidence>
<feature type="chain" id="PRO_5046542652" evidence="1">
    <location>
        <begin position="22"/>
        <end position="160"/>
    </location>
</feature>
<feature type="signal peptide" evidence="1">
    <location>
        <begin position="1"/>
        <end position="21"/>
    </location>
</feature>
<gene>
    <name evidence="2" type="ORF">CKO28_18560</name>
</gene>
<dbReference type="Proteomes" id="UP001296873">
    <property type="component" value="Unassembled WGS sequence"/>
</dbReference>
<sequence>MDRKATLTALALAFAASPAAANGGDEGTAEVRARVVETVRIDGAAGETLSFEPSVDGPASVEACVISEGGGWAALADSANGDGEYVAVAPDGTRSTYSVAVSYPTKSGIERDLPEGETETFAADPADAGCEDGGNLTIAADFAEETASASDLLTLILSPL</sequence>
<protein>
    <submittedName>
        <fullName evidence="2">Uncharacterized protein</fullName>
    </submittedName>
</protein>
<reference evidence="2 3" key="1">
    <citation type="journal article" date="2020" name="Microorganisms">
        <title>Osmotic Adaptation and Compatible Solute Biosynthesis of Phototrophic Bacteria as Revealed from Genome Analyses.</title>
        <authorList>
            <person name="Imhoff J.F."/>
            <person name="Rahn T."/>
            <person name="Kunzel S."/>
            <person name="Keller A."/>
            <person name="Neulinger S.C."/>
        </authorList>
    </citation>
    <scope>NUCLEOTIDE SEQUENCE [LARGE SCALE GENOMIC DNA]</scope>
    <source>
        <strain evidence="2 3">DSM 9895</strain>
    </source>
</reference>
<name>A0ABS1DL09_9PROT</name>
<organism evidence="2 3">
    <name type="scientific">Rhodovibrio sodomensis</name>
    <dbReference type="NCBI Taxonomy" id="1088"/>
    <lineage>
        <taxon>Bacteria</taxon>
        <taxon>Pseudomonadati</taxon>
        <taxon>Pseudomonadota</taxon>
        <taxon>Alphaproteobacteria</taxon>
        <taxon>Rhodospirillales</taxon>
        <taxon>Rhodovibrionaceae</taxon>
        <taxon>Rhodovibrio</taxon>
    </lineage>
</organism>
<evidence type="ECO:0000313" key="2">
    <source>
        <dbReference type="EMBL" id="MBK1670040.1"/>
    </source>
</evidence>
<proteinExistence type="predicted"/>
<dbReference type="RefSeq" id="WP_200342388.1">
    <property type="nucleotide sequence ID" value="NZ_NRRL01000072.1"/>
</dbReference>
<evidence type="ECO:0000256" key="1">
    <source>
        <dbReference type="SAM" id="SignalP"/>
    </source>
</evidence>
<keyword evidence="1" id="KW-0732">Signal</keyword>
<accession>A0ABS1DL09</accession>
<keyword evidence="3" id="KW-1185">Reference proteome</keyword>
<comment type="caution">
    <text evidence="2">The sequence shown here is derived from an EMBL/GenBank/DDBJ whole genome shotgun (WGS) entry which is preliminary data.</text>
</comment>
<dbReference type="EMBL" id="NRRL01000072">
    <property type="protein sequence ID" value="MBK1670040.1"/>
    <property type="molecule type" value="Genomic_DNA"/>
</dbReference>